<feature type="binding site" evidence="7">
    <location>
        <position position="12"/>
    </location>
    <ligand>
        <name>FAD</name>
        <dbReference type="ChEBI" id="CHEBI:57692"/>
    </ligand>
</feature>
<feature type="binding site" evidence="7">
    <location>
        <position position="41"/>
    </location>
    <ligand>
        <name>FAD</name>
        <dbReference type="ChEBI" id="CHEBI:57692"/>
    </ligand>
</feature>
<dbReference type="InterPro" id="IPR036188">
    <property type="entry name" value="FAD/NAD-bd_sf"/>
</dbReference>
<accession>A0A8J2YXC2</accession>
<dbReference type="RefSeq" id="WP_189048834.1">
    <property type="nucleotide sequence ID" value="NZ_BMJQ01000010.1"/>
</dbReference>
<dbReference type="Gene3D" id="3.50.50.60">
    <property type="entry name" value="FAD/NAD(P)-binding domain"/>
    <property type="match status" value="2"/>
</dbReference>
<evidence type="ECO:0000256" key="2">
    <source>
        <dbReference type="ARBA" id="ARBA00008312"/>
    </source>
</evidence>
<comment type="similarity">
    <text evidence="2">Belongs to the ferredoxin--NADP reductase type 1 family.</text>
</comment>
<dbReference type="PANTHER" id="PTHR48467">
    <property type="entry name" value="GLUTAMATE SYNTHASE 1 [NADH], CHLOROPLASTIC-LIKE"/>
    <property type="match status" value="1"/>
</dbReference>
<comment type="cofactor">
    <cofactor evidence="1 7">
        <name>FAD</name>
        <dbReference type="ChEBI" id="CHEBI:57692"/>
    </cofactor>
</comment>
<evidence type="ECO:0000313" key="11">
    <source>
        <dbReference type="Proteomes" id="UP000646365"/>
    </source>
</evidence>
<keyword evidence="6" id="KW-0560">Oxidoreductase</keyword>
<protein>
    <submittedName>
        <fullName evidence="10">Ferredoxin</fullName>
    </submittedName>
</protein>
<feature type="binding site" evidence="8">
    <location>
        <begin position="191"/>
        <end position="192"/>
    </location>
    <ligand>
        <name>NADP(+)</name>
        <dbReference type="ChEBI" id="CHEBI:58349"/>
    </ligand>
</feature>
<dbReference type="Proteomes" id="UP000646365">
    <property type="component" value="Unassembled WGS sequence"/>
</dbReference>
<dbReference type="InterPro" id="IPR021163">
    <property type="entry name" value="Ferredox_Rdtase_adrenod"/>
</dbReference>
<keyword evidence="5 8" id="KW-0521">NADP</keyword>
<dbReference type="AlphaFoldDB" id="A0A8J2YXC2"/>
<evidence type="ECO:0000256" key="5">
    <source>
        <dbReference type="ARBA" id="ARBA00022857"/>
    </source>
</evidence>
<reference evidence="10" key="1">
    <citation type="journal article" date="2014" name="Int. J. Syst. Evol. Microbiol.">
        <title>Complete genome sequence of Corynebacterium casei LMG S-19264T (=DSM 44701T), isolated from a smear-ripened cheese.</title>
        <authorList>
            <consortium name="US DOE Joint Genome Institute (JGI-PGF)"/>
            <person name="Walter F."/>
            <person name="Albersmeier A."/>
            <person name="Kalinowski J."/>
            <person name="Ruckert C."/>
        </authorList>
    </citation>
    <scope>NUCLEOTIDE SEQUENCE</scope>
    <source>
        <strain evidence="10">CGMCC 1.15725</strain>
    </source>
</reference>
<dbReference type="PANTHER" id="PTHR48467:SF1">
    <property type="entry name" value="GLUTAMATE SYNTHASE 1 [NADH], CHLOROPLASTIC-LIKE"/>
    <property type="match status" value="1"/>
</dbReference>
<sequence>MRHIAVIGSGPSGCYLADHLLRLVPDCRVDVIERLPAPFGLVRYGVAPDHQGTKAVARVFDRMLARDRVGFFGHVEAGRDVRLAELETLYHAVVLATGAPDDRRLGLPGEDLPGVIGSGRFVGWVNGHPDHPDPGLAPPRAAVVIGNGNVALDVARVLAKTPEEFDGSDLGADAARFLAAAPLEAVHVVGRRGPGDAKFTEHELEELATLARARPMLADPPVPIEDTSCCAVLRGFAGLLPKPVTIAFHFGWTPEAFLGNGRVASARFRNSAGAVLDLAADLVVTCIGYRTRACCTATPEDGRFANDDGHVRDRLYAVGWAKRGPTGTIPTNRVEAQTVAQRIASSLGSDERPGGAGLRSLLDARGIRWIDQGGWSRIDAAERAATAPNRCRNKLTTIDAMLAAASGAA</sequence>
<feature type="binding site" evidence="8">
    <location>
        <position position="203"/>
    </location>
    <ligand>
        <name>NADP(+)</name>
        <dbReference type="ChEBI" id="CHEBI:58349"/>
    </ligand>
</feature>
<proteinExistence type="inferred from homology"/>
<evidence type="ECO:0000256" key="6">
    <source>
        <dbReference type="ARBA" id="ARBA00023002"/>
    </source>
</evidence>
<keyword evidence="3" id="KW-0285">Flavoprotein</keyword>
<reference evidence="10" key="2">
    <citation type="submission" date="2020-09" db="EMBL/GenBank/DDBJ databases">
        <authorList>
            <person name="Sun Q."/>
            <person name="Zhou Y."/>
        </authorList>
    </citation>
    <scope>NUCLEOTIDE SEQUENCE</scope>
    <source>
        <strain evidence="10">CGMCC 1.15725</strain>
    </source>
</reference>
<dbReference type="Gene3D" id="3.40.50.720">
    <property type="entry name" value="NAD(P)-binding Rossmann-like Domain"/>
    <property type="match status" value="2"/>
</dbReference>
<name>A0A8J2YXC2_9PROT</name>
<dbReference type="InterPro" id="IPR023753">
    <property type="entry name" value="FAD/NAD-binding_dom"/>
</dbReference>
<dbReference type="SUPFAM" id="SSF51971">
    <property type="entry name" value="Nucleotide-binding domain"/>
    <property type="match status" value="1"/>
</dbReference>
<feature type="binding site" evidence="8">
    <location>
        <position position="327"/>
    </location>
    <ligand>
        <name>NADP(+)</name>
        <dbReference type="ChEBI" id="CHEBI:58349"/>
    </ligand>
</feature>
<dbReference type="PIRSF" id="PIRSF000362">
    <property type="entry name" value="FNR"/>
    <property type="match status" value="1"/>
</dbReference>
<gene>
    <name evidence="10" type="ORF">GCM10011611_39060</name>
</gene>
<evidence type="ECO:0000256" key="3">
    <source>
        <dbReference type="ARBA" id="ARBA00022630"/>
    </source>
</evidence>
<dbReference type="Pfam" id="PF07992">
    <property type="entry name" value="Pyr_redox_2"/>
    <property type="match status" value="1"/>
</dbReference>
<comment type="caution">
    <text evidence="10">The sequence shown here is derived from an EMBL/GenBank/DDBJ whole genome shotgun (WGS) entry which is preliminary data.</text>
</comment>
<organism evidence="10 11">
    <name type="scientific">Aliidongia dinghuensis</name>
    <dbReference type="NCBI Taxonomy" id="1867774"/>
    <lineage>
        <taxon>Bacteria</taxon>
        <taxon>Pseudomonadati</taxon>
        <taxon>Pseudomonadota</taxon>
        <taxon>Alphaproteobacteria</taxon>
        <taxon>Rhodospirillales</taxon>
        <taxon>Dongiaceae</taxon>
        <taxon>Aliidongia</taxon>
    </lineage>
</organism>
<evidence type="ECO:0000256" key="4">
    <source>
        <dbReference type="ARBA" id="ARBA00022827"/>
    </source>
</evidence>
<dbReference type="InterPro" id="IPR055275">
    <property type="entry name" value="Ferredox_Rdtase"/>
</dbReference>
<evidence type="ECO:0000259" key="9">
    <source>
        <dbReference type="Pfam" id="PF07992"/>
    </source>
</evidence>
<dbReference type="GO" id="GO:0016491">
    <property type="term" value="F:oxidoreductase activity"/>
    <property type="evidence" value="ECO:0007669"/>
    <property type="project" value="UniProtKB-KW"/>
</dbReference>
<feature type="binding site" evidence="7">
    <location>
        <position position="320"/>
    </location>
    <ligand>
        <name>FAD</name>
        <dbReference type="ChEBI" id="CHEBI:57692"/>
    </ligand>
</feature>
<feature type="binding site" evidence="8">
    <location>
        <begin position="147"/>
        <end position="150"/>
    </location>
    <ligand>
        <name>NADP(+)</name>
        <dbReference type="ChEBI" id="CHEBI:58349"/>
    </ligand>
</feature>
<feature type="binding site" evidence="7">
    <location>
        <begin position="327"/>
        <end position="329"/>
    </location>
    <ligand>
        <name>FAD</name>
        <dbReference type="ChEBI" id="CHEBI:57692"/>
    </ligand>
</feature>
<keyword evidence="11" id="KW-1185">Reference proteome</keyword>
<dbReference type="PRINTS" id="PR00419">
    <property type="entry name" value="ADXRDTASE"/>
</dbReference>
<evidence type="ECO:0000256" key="1">
    <source>
        <dbReference type="ARBA" id="ARBA00001974"/>
    </source>
</evidence>
<dbReference type="EMBL" id="BMJQ01000010">
    <property type="protein sequence ID" value="GGF29209.1"/>
    <property type="molecule type" value="Genomic_DNA"/>
</dbReference>
<feature type="domain" description="FAD/NAD(P)-binding" evidence="9">
    <location>
        <begin position="3"/>
        <end position="161"/>
    </location>
</feature>
<feature type="binding site" evidence="7">
    <location>
        <position position="33"/>
    </location>
    <ligand>
        <name>FAD</name>
        <dbReference type="ChEBI" id="CHEBI:57692"/>
    </ligand>
</feature>
<evidence type="ECO:0000256" key="7">
    <source>
        <dbReference type="PIRSR" id="PIRSR000362-1"/>
    </source>
</evidence>
<keyword evidence="4 7" id="KW-0274">FAD</keyword>
<evidence type="ECO:0000256" key="8">
    <source>
        <dbReference type="PIRSR" id="PIRSR000362-2"/>
    </source>
</evidence>
<evidence type="ECO:0000313" key="10">
    <source>
        <dbReference type="EMBL" id="GGF29209.1"/>
    </source>
</evidence>